<evidence type="ECO:0008006" key="3">
    <source>
        <dbReference type="Google" id="ProtNLM"/>
    </source>
</evidence>
<accession>A0A6P0F5A6</accession>
<reference evidence="1 2" key="1">
    <citation type="submission" date="2019-11" db="EMBL/GenBank/DDBJ databases">
        <title>Genome-resolved metagenomics to study the prevalence of co-infection and intraspecific heterogeneity among plant pathogen metapopulations.</title>
        <authorList>
            <person name="Newberry E."/>
            <person name="Bhandari R."/>
            <person name="Kemble J."/>
            <person name="Sikora E."/>
            <person name="Potnis N."/>
        </authorList>
    </citation>
    <scope>NUCLEOTIDE SEQUENCE [LARGE SCALE GENOMIC DNA]</scope>
    <source>
        <strain evidence="1">Xp_Tom_Tuscaloosa_18b</strain>
    </source>
</reference>
<evidence type="ECO:0000313" key="2">
    <source>
        <dbReference type="Proteomes" id="UP000471082"/>
    </source>
</evidence>
<dbReference type="Proteomes" id="UP000471082">
    <property type="component" value="Unassembled WGS sequence"/>
</dbReference>
<dbReference type="EMBL" id="JAAGYU010000027">
    <property type="protein sequence ID" value="NEL76225.1"/>
    <property type="molecule type" value="Genomic_DNA"/>
</dbReference>
<dbReference type="GO" id="GO:0003677">
    <property type="term" value="F:DNA binding"/>
    <property type="evidence" value="ECO:0007669"/>
    <property type="project" value="InterPro"/>
</dbReference>
<evidence type="ECO:0000313" key="1">
    <source>
        <dbReference type="EMBL" id="NEL76225.1"/>
    </source>
</evidence>
<name>A0A6P0F5A6_XANPE</name>
<gene>
    <name evidence="1" type="ORF">G3W61_08160</name>
</gene>
<organism evidence="1 2">
    <name type="scientific">Xanthomonas perforans</name>
    <dbReference type="NCBI Taxonomy" id="442694"/>
    <lineage>
        <taxon>Bacteria</taxon>
        <taxon>Pseudomonadati</taxon>
        <taxon>Pseudomonadota</taxon>
        <taxon>Gammaproteobacteria</taxon>
        <taxon>Lysobacterales</taxon>
        <taxon>Lysobacteraceae</taxon>
        <taxon>Xanthomonas</taxon>
    </lineage>
</organism>
<protein>
    <recommendedName>
        <fullName evidence="3">Transposase</fullName>
    </recommendedName>
</protein>
<dbReference type="AlphaFoldDB" id="A0A6P0F5A6"/>
<dbReference type="GO" id="GO:0006313">
    <property type="term" value="P:DNA transposition"/>
    <property type="evidence" value="ECO:0007669"/>
    <property type="project" value="InterPro"/>
</dbReference>
<dbReference type="GO" id="GO:0004803">
    <property type="term" value="F:transposase activity"/>
    <property type="evidence" value="ECO:0007669"/>
    <property type="project" value="InterPro"/>
</dbReference>
<proteinExistence type="predicted"/>
<dbReference type="Pfam" id="PF01527">
    <property type="entry name" value="HTH_Tnp_1"/>
    <property type="match status" value="1"/>
</dbReference>
<comment type="caution">
    <text evidence="1">The sequence shown here is derived from an EMBL/GenBank/DDBJ whole genome shotgun (WGS) entry which is preliminary data.</text>
</comment>
<dbReference type="InterPro" id="IPR002514">
    <property type="entry name" value="Transposase_8"/>
</dbReference>
<sequence length="48" mass="5569">MKKRFTEEQIIDFSREAEAGIAIKVLCRQHERARCQKLANIDIINPAI</sequence>
<dbReference type="RefSeq" id="WP_162488864.1">
    <property type="nucleotide sequence ID" value="NZ_CP116309.1"/>
</dbReference>